<dbReference type="PANTHER" id="PTHR39586">
    <property type="entry name" value="CYTOPLASMIC PROTEIN-RELATED"/>
    <property type="match status" value="1"/>
</dbReference>
<reference evidence="2" key="1">
    <citation type="submission" date="2019-04" db="EMBL/GenBank/DDBJ databases">
        <authorList>
            <person name="Brambilla D."/>
        </authorList>
    </citation>
    <scope>NUCLEOTIDE SEQUENCE</scope>
    <source>
        <strain evidence="2">BAL1</strain>
    </source>
</reference>
<dbReference type="InterPro" id="IPR007384">
    <property type="entry name" value="UCP006257"/>
</dbReference>
<dbReference type="PIRSF" id="PIRSF006257">
    <property type="entry name" value="UCP006257"/>
    <property type="match status" value="1"/>
</dbReference>
<proteinExistence type="predicted"/>
<dbReference type="Pfam" id="PF04287">
    <property type="entry name" value="DUF446"/>
    <property type="match status" value="1"/>
</dbReference>
<dbReference type="InterPro" id="IPR036814">
    <property type="entry name" value="YqcC-like_sf"/>
</dbReference>
<evidence type="ECO:0000313" key="2">
    <source>
        <dbReference type="EMBL" id="VHO01804.1"/>
    </source>
</evidence>
<sequence length="106" mass="11905">MSERVRTLLTELETELKQQGLWAETAPDSKALQSTLPFCYDTLPLEHWLQFIFLSRMQALLDAQQSLPANIAILPIAELAFAGRLAKPDSLLDVIRRIDNGLSGRL</sequence>
<dbReference type="GO" id="GO:0044010">
    <property type="term" value="P:single-species biofilm formation"/>
    <property type="evidence" value="ECO:0007669"/>
    <property type="project" value="TreeGrafter"/>
</dbReference>
<protein>
    <recommendedName>
        <fullName evidence="1">YqcC-like domain-containing protein</fullName>
    </recommendedName>
</protein>
<name>A0A486XI40_9GAMM</name>
<dbReference type="EMBL" id="CAAJGR010000049">
    <property type="protein sequence ID" value="VHO01804.1"/>
    <property type="molecule type" value="Genomic_DNA"/>
</dbReference>
<dbReference type="SUPFAM" id="SSF158452">
    <property type="entry name" value="YqcC-like"/>
    <property type="match status" value="1"/>
</dbReference>
<feature type="domain" description="YqcC-like" evidence="1">
    <location>
        <begin position="5"/>
        <end position="100"/>
    </location>
</feature>
<evidence type="ECO:0000259" key="1">
    <source>
        <dbReference type="Pfam" id="PF04287"/>
    </source>
</evidence>
<dbReference type="Gene3D" id="1.20.1440.40">
    <property type="entry name" value="YqcC-like"/>
    <property type="match status" value="1"/>
</dbReference>
<organism evidence="2">
    <name type="scientific">Rheinheimera sp. BAL341</name>
    <dbReference type="NCBI Taxonomy" id="1708203"/>
    <lineage>
        <taxon>Bacteria</taxon>
        <taxon>Pseudomonadati</taxon>
        <taxon>Pseudomonadota</taxon>
        <taxon>Gammaproteobacteria</taxon>
        <taxon>Chromatiales</taxon>
        <taxon>Chromatiaceae</taxon>
        <taxon>Rheinheimera</taxon>
    </lineage>
</organism>
<dbReference type="AlphaFoldDB" id="A0A486XI40"/>
<dbReference type="PANTHER" id="PTHR39586:SF1">
    <property type="entry name" value="CYTOPLASMIC PROTEIN"/>
    <property type="match status" value="1"/>
</dbReference>
<accession>A0A486XI40</accession>
<gene>
    <name evidence="2" type="ORF">BAL341_387</name>
</gene>
<dbReference type="InterPro" id="IPR023376">
    <property type="entry name" value="YqcC-like_dom"/>
</dbReference>